<name>A0A1G1W5C3_9BACT</name>
<proteinExistence type="predicted"/>
<reference evidence="2 3" key="1">
    <citation type="journal article" date="2016" name="Nat. Commun.">
        <title>Thousands of microbial genomes shed light on interconnected biogeochemical processes in an aquifer system.</title>
        <authorList>
            <person name="Anantharaman K."/>
            <person name="Brown C.T."/>
            <person name="Hug L.A."/>
            <person name="Sharon I."/>
            <person name="Castelle C.J."/>
            <person name="Probst A.J."/>
            <person name="Thomas B.C."/>
            <person name="Singh A."/>
            <person name="Wilkins M.J."/>
            <person name="Karaoz U."/>
            <person name="Brodie E.L."/>
            <person name="Williams K.H."/>
            <person name="Hubbard S.S."/>
            <person name="Banfield J.F."/>
        </authorList>
    </citation>
    <scope>NUCLEOTIDE SEQUENCE [LARGE SCALE GENOMIC DNA]</scope>
</reference>
<evidence type="ECO:0000256" key="1">
    <source>
        <dbReference type="SAM" id="Phobius"/>
    </source>
</evidence>
<feature type="transmembrane region" description="Helical" evidence="1">
    <location>
        <begin position="36"/>
        <end position="55"/>
    </location>
</feature>
<organism evidence="2 3">
    <name type="scientific">Candidatus Woykebacteria bacterium RBG_13_40_15</name>
    <dbReference type="NCBI Taxonomy" id="1802593"/>
    <lineage>
        <taxon>Bacteria</taxon>
        <taxon>Candidatus Woykeibacteriota</taxon>
    </lineage>
</organism>
<keyword evidence="1" id="KW-0472">Membrane</keyword>
<gene>
    <name evidence="2" type="ORF">A2172_02925</name>
</gene>
<dbReference type="EMBL" id="MHCP01000030">
    <property type="protein sequence ID" value="OGY22869.1"/>
    <property type="molecule type" value="Genomic_DNA"/>
</dbReference>
<accession>A0A1G1W5C3</accession>
<comment type="caution">
    <text evidence="2">The sequence shown here is derived from an EMBL/GenBank/DDBJ whole genome shotgun (WGS) entry which is preliminary data.</text>
</comment>
<protein>
    <submittedName>
        <fullName evidence="2">Uncharacterized protein</fullName>
    </submittedName>
</protein>
<dbReference type="AlphaFoldDB" id="A0A1G1W5C3"/>
<evidence type="ECO:0000313" key="3">
    <source>
        <dbReference type="Proteomes" id="UP000176631"/>
    </source>
</evidence>
<dbReference type="Proteomes" id="UP000176631">
    <property type="component" value="Unassembled WGS sequence"/>
</dbReference>
<dbReference type="STRING" id="1802593.A2172_02925"/>
<keyword evidence="1" id="KW-0812">Transmembrane</keyword>
<keyword evidence="1" id="KW-1133">Transmembrane helix</keyword>
<sequence>MRNKDYLSIFTLILALLILSTKEAYAYLDPGTGSYILQILIAGILGGLVAIRAFWSNIRDFVKGLFKKDKKSARKKNGK</sequence>
<evidence type="ECO:0000313" key="2">
    <source>
        <dbReference type="EMBL" id="OGY22869.1"/>
    </source>
</evidence>